<sequence>MKRSAGEEGFDSLSSMADCLLLLSRGYGYAPSSDDGTGYSNRVFECKTCNKQFPSFQALGGHRASHKKPKRDATVNELATTDRLSPPMKPPKTHECSICGLEFSIGQALGGHMRRHRAAATNIGDISNSDNDNDNDIKLTLLKGEPVVGQAVTPVPVVRRSSGRRVLWLDLNLTPTENDSRVDTVRNPTTPLVCYL</sequence>
<comment type="caution">
    <text evidence="1">The sequence shown here is derived from an EMBL/GenBank/DDBJ whole genome shotgun (WGS) entry which is preliminary data.</text>
</comment>
<dbReference type="Proteomes" id="UP001057402">
    <property type="component" value="Chromosome 2"/>
</dbReference>
<gene>
    <name evidence="1" type="ORF">MLD38_002620</name>
</gene>
<evidence type="ECO:0000313" key="2">
    <source>
        <dbReference type="Proteomes" id="UP001057402"/>
    </source>
</evidence>
<reference evidence="2" key="1">
    <citation type="journal article" date="2023" name="Front. Plant Sci.">
        <title>Chromosomal-level genome assembly of Melastoma candidum provides insights into trichome evolution.</title>
        <authorList>
            <person name="Zhong Y."/>
            <person name="Wu W."/>
            <person name="Sun C."/>
            <person name="Zou P."/>
            <person name="Liu Y."/>
            <person name="Dai S."/>
            <person name="Zhou R."/>
        </authorList>
    </citation>
    <scope>NUCLEOTIDE SEQUENCE [LARGE SCALE GENOMIC DNA]</scope>
</reference>
<name>A0ACB9S4C2_9MYRT</name>
<keyword evidence="2" id="KW-1185">Reference proteome</keyword>
<organism evidence="1 2">
    <name type="scientific">Melastoma candidum</name>
    <dbReference type="NCBI Taxonomy" id="119954"/>
    <lineage>
        <taxon>Eukaryota</taxon>
        <taxon>Viridiplantae</taxon>
        <taxon>Streptophyta</taxon>
        <taxon>Embryophyta</taxon>
        <taxon>Tracheophyta</taxon>
        <taxon>Spermatophyta</taxon>
        <taxon>Magnoliopsida</taxon>
        <taxon>eudicotyledons</taxon>
        <taxon>Gunneridae</taxon>
        <taxon>Pentapetalae</taxon>
        <taxon>rosids</taxon>
        <taxon>malvids</taxon>
        <taxon>Myrtales</taxon>
        <taxon>Melastomataceae</taxon>
        <taxon>Melastomatoideae</taxon>
        <taxon>Melastomateae</taxon>
        <taxon>Melastoma</taxon>
    </lineage>
</organism>
<dbReference type="EMBL" id="CM042881">
    <property type="protein sequence ID" value="KAI4384468.1"/>
    <property type="molecule type" value="Genomic_DNA"/>
</dbReference>
<evidence type="ECO:0000313" key="1">
    <source>
        <dbReference type="EMBL" id="KAI4384468.1"/>
    </source>
</evidence>
<proteinExistence type="predicted"/>
<protein>
    <submittedName>
        <fullName evidence="1">Uncharacterized protein</fullName>
    </submittedName>
</protein>
<accession>A0ACB9S4C2</accession>